<evidence type="ECO:0000313" key="2">
    <source>
        <dbReference type="EMBL" id="GAA1949981.1"/>
    </source>
</evidence>
<dbReference type="Gene3D" id="1.10.3300.10">
    <property type="entry name" value="Jann2411-like domain"/>
    <property type="match status" value="1"/>
</dbReference>
<dbReference type="Proteomes" id="UP001499933">
    <property type="component" value="Unassembled WGS sequence"/>
</dbReference>
<dbReference type="EMBL" id="BAAAOG010000001">
    <property type="protein sequence ID" value="GAA1949981.1"/>
    <property type="molecule type" value="Genomic_DNA"/>
</dbReference>
<keyword evidence="3" id="KW-1185">Reference proteome</keyword>
<dbReference type="InterPro" id="IPR021005">
    <property type="entry name" value="Znf_CGNR"/>
</dbReference>
<proteinExistence type="predicted"/>
<evidence type="ECO:0000259" key="1">
    <source>
        <dbReference type="Pfam" id="PF11706"/>
    </source>
</evidence>
<gene>
    <name evidence="2" type="ORF">GCM10009776_10050</name>
</gene>
<protein>
    <submittedName>
        <fullName evidence="2">CGNR zinc finger domain-containing protein</fullName>
    </submittedName>
</protein>
<dbReference type="InterPro" id="IPR010852">
    <property type="entry name" value="ABATE"/>
</dbReference>
<sequence>MLTLVTISKRMSGVNMVFIRDTQQSLMAAVHLVNTLPAFDDEDTLVTIADFEKYLAMNPYSGTIRRDSDEVEAVRGIRSRLRQLWDVDRDSAVPLVNAMLRDGEALPRLVRHDGYDWHVHATSDDAPLATRILVEAAMAFVDVIRADEYDRVRVCSADDCESVYIDYSKNGSKRYCDTGNCGNRMNVNAYRARKARETV</sequence>
<accession>A0ABP5BPL2</accession>
<dbReference type="Pfam" id="PF11706">
    <property type="entry name" value="zf-CGNR"/>
    <property type="match status" value="1"/>
</dbReference>
<dbReference type="PANTHER" id="PTHR35525:SF3">
    <property type="entry name" value="BLL6575 PROTEIN"/>
    <property type="match status" value="1"/>
</dbReference>
<dbReference type="Pfam" id="PF07336">
    <property type="entry name" value="ABATE"/>
    <property type="match status" value="1"/>
</dbReference>
<dbReference type="PANTHER" id="PTHR35525">
    <property type="entry name" value="BLL6575 PROTEIN"/>
    <property type="match status" value="1"/>
</dbReference>
<name>A0ABP5BPL2_9MICO</name>
<feature type="domain" description="Zinc finger CGNR" evidence="1">
    <location>
        <begin position="151"/>
        <end position="194"/>
    </location>
</feature>
<comment type="caution">
    <text evidence="2">The sequence shown here is derived from an EMBL/GenBank/DDBJ whole genome shotgun (WGS) entry which is preliminary data.</text>
</comment>
<evidence type="ECO:0000313" key="3">
    <source>
        <dbReference type="Proteomes" id="UP001499933"/>
    </source>
</evidence>
<dbReference type="SUPFAM" id="SSF160904">
    <property type="entry name" value="Jann2411-like"/>
    <property type="match status" value="1"/>
</dbReference>
<dbReference type="InterPro" id="IPR023286">
    <property type="entry name" value="ABATE_dom_sf"/>
</dbReference>
<organism evidence="2 3">
    <name type="scientific">Microbacterium deminutum</name>
    <dbReference type="NCBI Taxonomy" id="344164"/>
    <lineage>
        <taxon>Bacteria</taxon>
        <taxon>Bacillati</taxon>
        <taxon>Actinomycetota</taxon>
        <taxon>Actinomycetes</taxon>
        <taxon>Micrococcales</taxon>
        <taxon>Microbacteriaceae</taxon>
        <taxon>Microbacterium</taxon>
    </lineage>
</organism>
<reference evidence="3" key="1">
    <citation type="journal article" date="2019" name="Int. J. Syst. Evol. Microbiol.">
        <title>The Global Catalogue of Microorganisms (GCM) 10K type strain sequencing project: providing services to taxonomists for standard genome sequencing and annotation.</title>
        <authorList>
            <consortium name="The Broad Institute Genomics Platform"/>
            <consortium name="The Broad Institute Genome Sequencing Center for Infectious Disease"/>
            <person name="Wu L."/>
            <person name="Ma J."/>
        </authorList>
    </citation>
    <scope>NUCLEOTIDE SEQUENCE [LARGE SCALE GENOMIC DNA]</scope>
    <source>
        <strain evidence="3">JCM 14901</strain>
    </source>
</reference>